<accession>A0A2P2C8D9</accession>
<organism evidence="1">
    <name type="scientific">metagenome</name>
    <dbReference type="NCBI Taxonomy" id="256318"/>
    <lineage>
        <taxon>unclassified sequences</taxon>
        <taxon>metagenomes</taxon>
    </lineage>
</organism>
<name>A0A2P2C8D9_9ZZZZ</name>
<evidence type="ECO:0000313" key="1">
    <source>
        <dbReference type="EMBL" id="CUR58266.1"/>
    </source>
</evidence>
<dbReference type="EMBL" id="CZKA01000044">
    <property type="protein sequence ID" value="CUR58266.1"/>
    <property type="molecule type" value="Genomic_DNA"/>
</dbReference>
<gene>
    <name evidence="1" type="ORF">NOCA2490012</name>
</gene>
<protein>
    <submittedName>
        <fullName evidence="1">Uncharacterized protein</fullName>
    </submittedName>
</protein>
<sequence>MNKLIALVVGALCLSMAPALSVEAAPAPASKPAFRVNASVSKHLIISSQTVVVTGTVRPLSIGSKVILQKQYRKTGKWKRVETRVIDAAGRFTLTDRPSTGKTRWYRVVKPAGAGRSRGVSDRMKVAVEPWDGRVRATLFWDGTPNLNLTVFDSNFDTISEDSPGPTDSGGQMSANSTIGCGSPGAHETAYWPNADAPFGHYYVEVVIPDDDPCGGTDLAWRLEVRVNGRLVKTVRGNGTDYYVYTFGQGARAW</sequence>
<proteinExistence type="predicted"/>
<reference evidence="1" key="1">
    <citation type="submission" date="2015-08" db="EMBL/GenBank/DDBJ databases">
        <authorList>
            <person name="Babu N.S."/>
            <person name="Beckwith C.J."/>
            <person name="Beseler K.G."/>
            <person name="Brison A."/>
            <person name="Carone J.V."/>
            <person name="Caskin T.P."/>
            <person name="Diamond M."/>
            <person name="Durham M.E."/>
            <person name="Foxe J.M."/>
            <person name="Go M."/>
            <person name="Henderson B.A."/>
            <person name="Jones I.B."/>
            <person name="McGettigan J.A."/>
            <person name="Micheletti S.J."/>
            <person name="Nasrallah M.E."/>
            <person name="Ortiz D."/>
            <person name="Piller C.R."/>
            <person name="Privatt S.R."/>
            <person name="Schneider S.L."/>
            <person name="Sharp S."/>
            <person name="Smith T.C."/>
            <person name="Stanton J.D."/>
            <person name="Ullery H.E."/>
            <person name="Wilson R.J."/>
            <person name="Serrano M.G."/>
            <person name="Buck G."/>
            <person name="Lee V."/>
            <person name="Wang Y."/>
            <person name="Carvalho R."/>
            <person name="Voegtly L."/>
            <person name="Shi R."/>
            <person name="Duckworth R."/>
            <person name="Johnson A."/>
            <person name="Loviza R."/>
            <person name="Walstead R."/>
            <person name="Shah Z."/>
            <person name="Kiflezghi M."/>
            <person name="Wade K."/>
            <person name="Ball S.L."/>
            <person name="Bradley K.W."/>
            <person name="Asai D.J."/>
            <person name="Bowman C.A."/>
            <person name="Russell D.A."/>
            <person name="Pope W.H."/>
            <person name="Jacobs-Sera D."/>
            <person name="Hendrix R.W."/>
            <person name="Hatfull G.F."/>
        </authorList>
    </citation>
    <scope>NUCLEOTIDE SEQUENCE</scope>
</reference>
<dbReference type="AlphaFoldDB" id="A0A2P2C8D9"/>